<name>A0ABN1F3Z1_9PROT</name>
<comment type="caution">
    <text evidence="2">The sequence shown here is derived from an EMBL/GenBank/DDBJ whole genome shotgun (WGS) entry which is preliminary data.</text>
</comment>
<dbReference type="Proteomes" id="UP001499951">
    <property type="component" value="Unassembled WGS sequence"/>
</dbReference>
<dbReference type="Pfam" id="PF16233">
    <property type="entry name" value="DUF4893"/>
    <property type="match status" value="1"/>
</dbReference>
<keyword evidence="3" id="KW-1185">Reference proteome</keyword>
<reference evidence="2 3" key="1">
    <citation type="journal article" date="2019" name="Int. J. Syst. Evol. Microbiol.">
        <title>The Global Catalogue of Microorganisms (GCM) 10K type strain sequencing project: providing services to taxonomists for standard genome sequencing and annotation.</title>
        <authorList>
            <consortium name="The Broad Institute Genomics Platform"/>
            <consortium name="The Broad Institute Genome Sequencing Center for Infectious Disease"/>
            <person name="Wu L."/>
            <person name="Ma J."/>
        </authorList>
    </citation>
    <scope>NUCLEOTIDE SEQUENCE [LARGE SCALE GENOMIC DNA]</scope>
    <source>
        <strain evidence="2 3">JCM 15089</strain>
    </source>
</reference>
<evidence type="ECO:0000313" key="2">
    <source>
        <dbReference type="EMBL" id="GAA0581763.1"/>
    </source>
</evidence>
<evidence type="ECO:0000313" key="3">
    <source>
        <dbReference type="Proteomes" id="UP001499951"/>
    </source>
</evidence>
<sequence>MRVRKADFAAAATLLILSAAAVAGWREDASPADAERLGQLTEARAKGLTEAASAKPSDLAAIRSIMQAGPVSSGRIAGTWKCRTMKLGGVTPAVVYSWFTCRISDRGGRLFFEKLGGSQRTSGWLYPDAGGYVYLGASYVHYNGANEKPPAYSGTGASAGAAQTPDDQIGLLSLTYDGRARLELPYPVQESTFDVIELKR</sequence>
<proteinExistence type="predicted"/>
<accession>A0ABN1F3Z1</accession>
<dbReference type="InterPro" id="IPR032609">
    <property type="entry name" value="DUF4893"/>
</dbReference>
<protein>
    <recommendedName>
        <fullName evidence="4">DUF4893 domain-containing protein</fullName>
    </recommendedName>
</protein>
<feature type="chain" id="PRO_5047282159" description="DUF4893 domain-containing protein" evidence="1">
    <location>
        <begin position="24"/>
        <end position="200"/>
    </location>
</feature>
<dbReference type="EMBL" id="BAAADD010000009">
    <property type="protein sequence ID" value="GAA0581763.1"/>
    <property type="molecule type" value="Genomic_DNA"/>
</dbReference>
<evidence type="ECO:0000256" key="1">
    <source>
        <dbReference type="SAM" id="SignalP"/>
    </source>
</evidence>
<organism evidence="2 3">
    <name type="scientific">Rhizomicrobium electricum</name>
    <dbReference type="NCBI Taxonomy" id="480070"/>
    <lineage>
        <taxon>Bacteria</taxon>
        <taxon>Pseudomonadati</taxon>
        <taxon>Pseudomonadota</taxon>
        <taxon>Alphaproteobacteria</taxon>
        <taxon>Micropepsales</taxon>
        <taxon>Micropepsaceae</taxon>
        <taxon>Rhizomicrobium</taxon>
    </lineage>
</organism>
<keyword evidence="1" id="KW-0732">Signal</keyword>
<dbReference type="RefSeq" id="WP_166935144.1">
    <property type="nucleotide sequence ID" value="NZ_BAAADD010000009.1"/>
</dbReference>
<evidence type="ECO:0008006" key="4">
    <source>
        <dbReference type="Google" id="ProtNLM"/>
    </source>
</evidence>
<gene>
    <name evidence="2" type="ORF">GCM10008942_33310</name>
</gene>
<feature type="signal peptide" evidence="1">
    <location>
        <begin position="1"/>
        <end position="23"/>
    </location>
</feature>